<dbReference type="InterPro" id="IPR050121">
    <property type="entry name" value="Cytochrome_P450_monoxygenase"/>
</dbReference>
<proteinExistence type="inferred from homology"/>
<evidence type="ECO:0000256" key="9">
    <source>
        <dbReference type="RuleBase" id="RU000461"/>
    </source>
</evidence>
<sequence length="436" mass="49820">MKNISMILLDRAVMPRLAALVICLLLGYILWAIIYNIFFSPLRKIPGPKLWALSPLPQALMACSGKPHKRILELHQRYGDVVRTGPNSVSLCHHNAWRQAYGHLKPGELENIKDPSLFEEVGHSIIAADTENHGRQRRILAGGFSGQSMVKQEPLIKGYVDLLFERMREHSENRTPFNVVRWYNYTTFDVIGDLAFGESFGCLEKSDYHTWVAMIFQQVKEIQPLAQLRRAYPIVGVLTKPLLQTFAAKKINEHAELVEHKVSKRLALNTSRPDFIDAMIAPGSDSKQYLKAVIDEGMRIYPAAPASTPRVVHRGGATLCGTFLPEGTIFDIWQWPMYHNEKNFTSVESFIPERWLGDARFAKDHADAFQPFSVGPRSCLGKNLAYAEIRLILAKLVWNYDIALADETQKDWVKDQRQWGFWDKPPLYIRLEPRKP</sequence>
<organism evidence="10 11">
    <name type="scientific">Pestalotiopsis fici (strain W106-1 / CGMCC3.15140)</name>
    <dbReference type="NCBI Taxonomy" id="1229662"/>
    <lineage>
        <taxon>Eukaryota</taxon>
        <taxon>Fungi</taxon>
        <taxon>Dikarya</taxon>
        <taxon>Ascomycota</taxon>
        <taxon>Pezizomycotina</taxon>
        <taxon>Sordariomycetes</taxon>
        <taxon>Xylariomycetidae</taxon>
        <taxon>Amphisphaeriales</taxon>
        <taxon>Sporocadaceae</taxon>
        <taxon>Pestalotiopsis</taxon>
    </lineage>
</organism>
<evidence type="ECO:0000256" key="6">
    <source>
        <dbReference type="ARBA" id="ARBA00023004"/>
    </source>
</evidence>
<dbReference type="PROSITE" id="PS00086">
    <property type="entry name" value="CYTOCHROME_P450"/>
    <property type="match status" value="1"/>
</dbReference>
<keyword evidence="4 8" id="KW-0479">Metal-binding</keyword>
<dbReference type="PANTHER" id="PTHR24305:SF29">
    <property type="entry name" value="BENZOATE-PARA-HYDROXYLASE"/>
    <property type="match status" value="1"/>
</dbReference>
<dbReference type="OMA" id="TWVAMIF"/>
<dbReference type="HOGENOM" id="CLU_001570_14_11_1"/>
<keyword evidence="3 8" id="KW-0349">Heme</keyword>
<dbReference type="SUPFAM" id="SSF48264">
    <property type="entry name" value="Cytochrome P450"/>
    <property type="match status" value="1"/>
</dbReference>
<dbReference type="AlphaFoldDB" id="W3WNW3"/>
<dbReference type="GeneID" id="19277441"/>
<accession>W3WNW3</accession>
<evidence type="ECO:0000313" key="10">
    <source>
        <dbReference type="EMBL" id="ETS75484.1"/>
    </source>
</evidence>
<gene>
    <name evidence="10" type="ORF">PFICI_12428</name>
</gene>
<keyword evidence="5 9" id="KW-0560">Oxidoreductase</keyword>
<dbReference type="OrthoDB" id="1470350at2759"/>
<evidence type="ECO:0000256" key="8">
    <source>
        <dbReference type="PIRSR" id="PIRSR602401-1"/>
    </source>
</evidence>
<evidence type="ECO:0000256" key="2">
    <source>
        <dbReference type="ARBA" id="ARBA00010617"/>
    </source>
</evidence>
<dbReference type="CDD" id="cd11058">
    <property type="entry name" value="CYP60B-like"/>
    <property type="match status" value="1"/>
</dbReference>
<evidence type="ECO:0008006" key="12">
    <source>
        <dbReference type="Google" id="ProtNLM"/>
    </source>
</evidence>
<dbReference type="GO" id="GO:0016705">
    <property type="term" value="F:oxidoreductase activity, acting on paired donors, with incorporation or reduction of molecular oxygen"/>
    <property type="evidence" value="ECO:0007669"/>
    <property type="project" value="InterPro"/>
</dbReference>
<dbReference type="PANTHER" id="PTHR24305">
    <property type="entry name" value="CYTOCHROME P450"/>
    <property type="match status" value="1"/>
</dbReference>
<dbReference type="InterPro" id="IPR001128">
    <property type="entry name" value="Cyt_P450"/>
</dbReference>
<evidence type="ECO:0000313" key="11">
    <source>
        <dbReference type="Proteomes" id="UP000030651"/>
    </source>
</evidence>
<protein>
    <recommendedName>
        <fullName evidence="12">Isotrichodermin C-15 hydroxylase</fullName>
    </recommendedName>
</protein>
<evidence type="ECO:0000256" key="1">
    <source>
        <dbReference type="ARBA" id="ARBA00001971"/>
    </source>
</evidence>
<name>W3WNW3_PESFW</name>
<dbReference type="Gene3D" id="1.10.630.10">
    <property type="entry name" value="Cytochrome P450"/>
    <property type="match status" value="2"/>
</dbReference>
<dbReference type="InterPro" id="IPR017972">
    <property type="entry name" value="Cyt_P450_CS"/>
</dbReference>
<dbReference type="KEGG" id="pfy:PFICI_12428"/>
<dbReference type="GO" id="GO:0005506">
    <property type="term" value="F:iron ion binding"/>
    <property type="evidence" value="ECO:0007669"/>
    <property type="project" value="InterPro"/>
</dbReference>
<keyword evidence="11" id="KW-1185">Reference proteome</keyword>
<keyword evidence="6 8" id="KW-0408">Iron</keyword>
<dbReference type="EMBL" id="KI912118">
    <property type="protein sequence ID" value="ETS75484.1"/>
    <property type="molecule type" value="Genomic_DNA"/>
</dbReference>
<comment type="similarity">
    <text evidence="2 9">Belongs to the cytochrome P450 family.</text>
</comment>
<dbReference type="Proteomes" id="UP000030651">
    <property type="component" value="Unassembled WGS sequence"/>
</dbReference>
<feature type="binding site" description="axial binding residue" evidence="8">
    <location>
        <position position="379"/>
    </location>
    <ligand>
        <name>heme</name>
        <dbReference type="ChEBI" id="CHEBI:30413"/>
    </ligand>
    <ligandPart>
        <name>Fe</name>
        <dbReference type="ChEBI" id="CHEBI:18248"/>
    </ligandPart>
</feature>
<dbReference type="InParanoid" id="W3WNW3"/>
<dbReference type="eggNOG" id="KOG0158">
    <property type="taxonomic scope" value="Eukaryota"/>
</dbReference>
<evidence type="ECO:0000256" key="7">
    <source>
        <dbReference type="ARBA" id="ARBA00023033"/>
    </source>
</evidence>
<dbReference type="Pfam" id="PF00067">
    <property type="entry name" value="p450"/>
    <property type="match status" value="2"/>
</dbReference>
<dbReference type="InterPro" id="IPR036396">
    <property type="entry name" value="Cyt_P450_sf"/>
</dbReference>
<dbReference type="GO" id="GO:0020037">
    <property type="term" value="F:heme binding"/>
    <property type="evidence" value="ECO:0007669"/>
    <property type="project" value="InterPro"/>
</dbReference>
<dbReference type="RefSeq" id="XP_007839200.1">
    <property type="nucleotide sequence ID" value="XM_007841009.1"/>
</dbReference>
<dbReference type="GO" id="GO:0004497">
    <property type="term" value="F:monooxygenase activity"/>
    <property type="evidence" value="ECO:0007669"/>
    <property type="project" value="UniProtKB-KW"/>
</dbReference>
<evidence type="ECO:0000256" key="3">
    <source>
        <dbReference type="ARBA" id="ARBA00022617"/>
    </source>
</evidence>
<evidence type="ECO:0000256" key="4">
    <source>
        <dbReference type="ARBA" id="ARBA00022723"/>
    </source>
</evidence>
<reference evidence="11" key="1">
    <citation type="journal article" date="2015" name="BMC Genomics">
        <title>Genomic and transcriptomic analysis of the endophytic fungus Pestalotiopsis fici reveals its lifestyle and high potential for synthesis of natural products.</title>
        <authorList>
            <person name="Wang X."/>
            <person name="Zhang X."/>
            <person name="Liu L."/>
            <person name="Xiang M."/>
            <person name="Wang W."/>
            <person name="Sun X."/>
            <person name="Che Y."/>
            <person name="Guo L."/>
            <person name="Liu G."/>
            <person name="Guo L."/>
            <person name="Wang C."/>
            <person name="Yin W.B."/>
            <person name="Stadler M."/>
            <person name="Zhang X."/>
            <person name="Liu X."/>
        </authorList>
    </citation>
    <scope>NUCLEOTIDE SEQUENCE [LARGE SCALE GENOMIC DNA]</scope>
    <source>
        <strain evidence="11">W106-1 / CGMCC3.15140</strain>
    </source>
</reference>
<evidence type="ECO:0000256" key="5">
    <source>
        <dbReference type="ARBA" id="ARBA00023002"/>
    </source>
</evidence>
<dbReference type="InterPro" id="IPR002401">
    <property type="entry name" value="Cyt_P450_E_grp-I"/>
</dbReference>
<dbReference type="PRINTS" id="PR00463">
    <property type="entry name" value="EP450I"/>
</dbReference>
<comment type="cofactor">
    <cofactor evidence="1 8">
        <name>heme</name>
        <dbReference type="ChEBI" id="CHEBI:30413"/>
    </cofactor>
</comment>
<dbReference type="PRINTS" id="PR00385">
    <property type="entry name" value="P450"/>
</dbReference>
<keyword evidence="7 9" id="KW-0503">Monooxygenase</keyword>